<dbReference type="PROSITE" id="PS00671">
    <property type="entry name" value="D_2_HYDROXYACID_DH_3"/>
    <property type="match status" value="1"/>
</dbReference>
<sequence length="337" mass="36670">MRCLVTSSRPYDQESLHAANQGRHEFSFVETPLREDTAVIARGYQAVCPFVDDTLNSAVLEALAQGGTLLLALRSTGFNHVDLPTAERLGLTVMRVRDYSPYAVAEFALGLMLTLNRHLHKAYNRVREGNFLLDGLLGFDMHGKTVGLIGTGKIGAALARILHGMGCRLLGYDPYPNPICQSLGMQYVSLDTLLGESRIVSLHLPLTPDTYHLINAERLARMPQGALLINTSRGALIDTSALIAALKSRHLGAVGLDVYEEEAELYFHNLCDDIICDDTFARLLTFPNVVVTGHQAFFTAEALHTIAATTITNLDDFAAGRENGNIVHAPTPGAPHP</sequence>
<dbReference type="GO" id="GO:0051287">
    <property type="term" value="F:NAD binding"/>
    <property type="evidence" value="ECO:0007669"/>
    <property type="project" value="InterPro"/>
</dbReference>
<dbReference type="CDD" id="cd12183">
    <property type="entry name" value="LDH_like_2"/>
    <property type="match status" value="1"/>
</dbReference>
<dbReference type="InterPro" id="IPR029753">
    <property type="entry name" value="D-isomer_DH_CS"/>
</dbReference>
<reference evidence="7" key="1">
    <citation type="submission" date="2018-10" db="EMBL/GenBank/DDBJ databases">
        <title>Acidithiobacillus sulfuriphilus sp. nov.: an extremely acidophilic sulfur-oxidizing chemolithotroph isolated from a neutral pH environment.</title>
        <authorList>
            <person name="Falagan C."/>
            <person name="Moya-Beltran A."/>
            <person name="Quatrini R."/>
            <person name="Johnson D.B."/>
        </authorList>
    </citation>
    <scope>NUCLEOTIDE SEQUENCE [LARGE SCALE GENOMIC DNA]</scope>
    <source>
        <strain evidence="7">CJ-2</strain>
    </source>
</reference>
<name>A0A3M8QTF3_9PROT</name>
<evidence type="ECO:0000256" key="2">
    <source>
        <dbReference type="ARBA" id="ARBA00023002"/>
    </source>
</evidence>
<dbReference type="InterPro" id="IPR006139">
    <property type="entry name" value="D-isomer_2_OHA_DH_cat_dom"/>
</dbReference>
<evidence type="ECO:0000256" key="3">
    <source>
        <dbReference type="ARBA" id="ARBA00023027"/>
    </source>
</evidence>
<organism evidence="7">
    <name type="scientific">Acidithiobacillus sulfuriphilus</name>
    <dbReference type="NCBI Taxonomy" id="1867749"/>
    <lineage>
        <taxon>Bacteria</taxon>
        <taxon>Pseudomonadati</taxon>
        <taxon>Pseudomonadota</taxon>
        <taxon>Acidithiobacillia</taxon>
        <taxon>Acidithiobacillales</taxon>
        <taxon>Acidithiobacillaceae</taxon>
        <taxon>Acidithiobacillus</taxon>
    </lineage>
</organism>
<dbReference type="OrthoDB" id="9793626at2"/>
<accession>A0A3M8QTF3</accession>
<gene>
    <name evidence="7" type="ORF">EC580_13045</name>
</gene>
<evidence type="ECO:0000259" key="6">
    <source>
        <dbReference type="Pfam" id="PF02826"/>
    </source>
</evidence>
<dbReference type="GO" id="GO:0008720">
    <property type="term" value="F:D-lactate dehydrogenase (NAD+) activity"/>
    <property type="evidence" value="ECO:0007669"/>
    <property type="project" value="TreeGrafter"/>
</dbReference>
<dbReference type="InterPro" id="IPR058205">
    <property type="entry name" value="D-LDH-like"/>
</dbReference>
<keyword evidence="3" id="KW-0520">NAD</keyword>
<evidence type="ECO:0000256" key="4">
    <source>
        <dbReference type="RuleBase" id="RU003719"/>
    </source>
</evidence>
<dbReference type="Pfam" id="PF00389">
    <property type="entry name" value="2-Hacid_dh"/>
    <property type="match status" value="1"/>
</dbReference>
<proteinExistence type="inferred from homology"/>
<dbReference type="AlphaFoldDB" id="A0A3M8QTF3"/>
<dbReference type="PANTHER" id="PTHR43026">
    <property type="entry name" value="2-HYDROXYACID DEHYDROGENASE HOMOLOG 1-RELATED"/>
    <property type="match status" value="1"/>
</dbReference>
<feature type="domain" description="D-isomer specific 2-hydroxyacid dehydrogenase catalytic" evidence="5">
    <location>
        <begin position="4"/>
        <end position="327"/>
    </location>
</feature>
<protein>
    <submittedName>
        <fullName evidence="7">2-hydroxyacid dehydrogenase</fullName>
    </submittedName>
</protein>
<dbReference type="Pfam" id="PF02826">
    <property type="entry name" value="2-Hacid_dh_C"/>
    <property type="match status" value="1"/>
</dbReference>
<feature type="domain" description="D-isomer specific 2-hydroxyacid dehydrogenase NAD-binding" evidence="6">
    <location>
        <begin position="109"/>
        <end position="296"/>
    </location>
</feature>
<dbReference type="Gene3D" id="3.40.50.720">
    <property type="entry name" value="NAD(P)-binding Rossmann-like Domain"/>
    <property type="match status" value="2"/>
</dbReference>
<dbReference type="InterPro" id="IPR036291">
    <property type="entry name" value="NAD(P)-bd_dom_sf"/>
</dbReference>
<dbReference type="EMBL" id="RIZI01000191">
    <property type="protein sequence ID" value="RNF58264.1"/>
    <property type="molecule type" value="Genomic_DNA"/>
</dbReference>
<dbReference type="RefSeq" id="WP_123105741.1">
    <property type="nucleotide sequence ID" value="NZ_CP127527.1"/>
</dbReference>
<dbReference type="PROSITE" id="PS00670">
    <property type="entry name" value="D_2_HYDROXYACID_DH_2"/>
    <property type="match status" value="1"/>
</dbReference>
<evidence type="ECO:0000259" key="5">
    <source>
        <dbReference type="Pfam" id="PF00389"/>
    </source>
</evidence>
<comment type="caution">
    <text evidence="7">The sequence shown here is derived from an EMBL/GenBank/DDBJ whole genome shotgun (WGS) entry which is preliminary data.</text>
</comment>
<dbReference type="PANTHER" id="PTHR43026:SF1">
    <property type="entry name" value="2-HYDROXYACID DEHYDROGENASE HOMOLOG 1-RELATED"/>
    <property type="match status" value="1"/>
</dbReference>
<evidence type="ECO:0000313" key="7">
    <source>
        <dbReference type="EMBL" id="RNF58264.1"/>
    </source>
</evidence>
<dbReference type="SUPFAM" id="SSF52283">
    <property type="entry name" value="Formate/glycerate dehydrogenase catalytic domain-like"/>
    <property type="match status" value="1"/>
</dbReference>
<comment type="similarity">
    <text evidence="1 4">Belongs to the D-isomer specific 2-hydroxyacid dehydrogenase family.</text>
</comment>
<evidence type="ECO:0000256" key="1">
    <source>
        <dbReference type="ARBA" id="ARBA00005854"/>
    </source>
</evidence>
<dbReference type="SUPFAM" id="SSF51735">
    <property type="entry name" value="NAD(P)-binding Rossmann-fold domains"/>
    <property type="match status" value="1"/>
</dbReference>
<dbReference type="InterPro" id="IPR006140">
    <property type="entry name" value="D-isomer_DH_NAD-bd"/>
</dbReference>
<keyword evidence="2 4" id="KW-0560">Oxidoreductase</keyword>